<dbReference type="InterPro" id="IPR051170">
    <property type="entry name" value="Neural/epithelial_adhesion"/>
</dbReference>
<dbReference type="AlphaFoldDB" id="A0A7T8GUJ7"/>
<dbReference type="GO" id="GO:0043005">
    <property type="term" value="C:neuron projection"/>
    <property type="evidence" value="ECO:0007669"/>
    <property type="project" value="TreeGrafter"/>
</dbReference>
<keyword evidence="3" id="KW-0393">Immunoglobulin domain</keyword>
<dbReference type="PROSITE" id="PS50853">
    <property type="entry name" value="FN3"/>
    <property type="match status" value="1"/>
</dbReference>
<evidence type="ECO:0000256" key="1">
    <source>
        <dbReference type="ARBA" id="ARBA00022737"/>
    </source>
</evidence>
<feature type="domain" description="Ig-like" evidence="4">
    <location>
        <begin position="71"/>
        <end position="141"/>
    </location>
</feature>
<evidence type="ECO:0000256" key="2">
    <source>
        <dbReference type="ARBA" id="ARBA00023157"/>
    </source>
</evidence>
<dbReference type="SUPFAM" id="SSF48726">
    <property type="entry name" value="Immunoglobulin"/>
    <property type="match status" value="1"/>
</dbReference>
<dbReference type="PANTHER" id="PTHR12231:SF253">
    <property type="entry name" value="DPR-INTERACTING PROTEIN ETA, ISOFORM B-RELATED"/>
    <property type="match status" value="1"/>
</dbReference>
<keyword evidence="7" id="KW-1185">Reference proteome</keyword>
<accession>A0A7T8GUJ7</accession>
<evidence type="ECO:0000259" key="4">
    <source>
        <dbReference type="PROSITE" id="PS50835"/>
    </source>
</evidence>
<dbReference type="SUPFAM" id="SSF49265">
    <property type="entry name" value="Fibronectin type III"/>
    <property type="match status" value="1"/>
</dbReference>
<keyword evidence="2" id="KW-1015">Disulfide bond</keyword>
<feature type="non-terminal residue" evidence="6">
    <location>
        <position position="198"/>
    </location>
</feature>
<evidence type="ECO:0000256" key="3">
    <source>
        <dbReference type="ARBA" id="ARBA00023319"/>
    </source>
</evidence>
<name>A0A7T8GUJ7_CALRO</name>
<dbReference type="Proteomes" id="UP000595437">
    <property type="component" value="Chromosome 12"/>
</dbReference>
<proteinExistence type="predicted"/>
<dbReference type="InterPro" id="IPR036179">
    <property type="entry name" value="Ig-like_dom_sf"/>
</dbReference>
<dbReference type="InterPro" id="IPR003961">
    <property type="entry name" value="FN3_dom"/>
</dbReference>
<dbReference type="Gene3D" id="2.60.40.10">
    <property type="entry name" value="Immunoglobulins"/>
    <property type="match status" value="2"/>
</dbReference>
<dbReference type="InterPro" id="IPR013783">
    <property type="entry name" value="Ig-like_fold"/>
</dbReference>
<gene>
    <name evidence="6" type="ORF">FKW44_018148</name>
</gene>
<dbReference type="InterPro" id="IPR013098">
    <property type="entry name" value="Ig_I-set"/>
</dbReference>
<dbReference type="OrthoDB" id="6371610at2759"/>
<dbReference type="GO" id="GO:0009653">
    <property type="term" value="P:anatomical structure morphogenesis"/>
    <property type="evidence" value="ECO:0007669"/>
    <property type="project" value="UniProtKB-ARBA"/>
</dbReference>
<keyword evidence="1" id="KW-0677">Repeat</keyword>
<reference evidence="7" key="1">
    <citation type="submission" date="2021-01" db="EMBL/GenBank/DDBJ databases">
        <title>Caligus Genome Assembly.</title>
        <authorList>
            <person name="Gallardo-Escarate C."/>
        </authorList>
    </citation>
    <scope>NUCLEOTIDE SEQUENCE [LARGE SCALE GENOMIC DNA]</scope>
</reference>
<feature type="domain" description="Fibronectin type-III" evidence="5">
    <location>
        <begin position="159"/>
        <end position="198"/>
    </location>
</feature>
<dbReference type="InterPro" id="IPR007110">
    <property type="entry name" value="Ig-like_dom"/>
</dbReference>
<protein>
    <submittedName>
        <fullName evidence="6">Muscle Mline assembly protein unc89like</fullName>
    </submittedName>
</protein>
<dbReference type="InterPro" id="IPR036116">
    <property type="entry name" value="FN3_sf"/>
</dbReference>
<dbReference type="PANTHER" id="PTHR12231">
    <property type="entry name" value="CTX-RELATED TYPE I TRANSMEMBRANE PROTEIN"/>
    <property type="match status" value="1"/>
</dbReference>
<dbReference type="PROSITE" id="PS50835">
    <property type="entry name" value="IG_LIKE"/>
    <property type="match status" value="1"/>
</dbReference>
<organism evidence="6 7">
    <name type="scientific">Caligus rogercresseyi</name>
    <name type="common">Sea louse</name>
    <dbReference type="NCBI Taxonomy" id="217165"/>
    <lineage>
        <taxon>Eukaryota</taxon>
        <taxon>Metazoa</taxon>
        <taxon>Ecdysozoa</taxon>
        <taxon>Arthropoda</taxon>
        <taxon>Crustacea</taxon>
        <taxon>Multicrustacea</taxon>
        <taxon>Hexanauplia</taxon>
        <taxon>Copepoda</taxon>
        <taxon>Siphonostomatoida</taxon>
        <taxon>Caligidae</taxon>
        <taxon>Caligus</taxon>
    </lineage>
</organism>
<evidence type="ECO:0000313" key="7">
    <source>
        <dbReference type="Proteomes" id="UP000595437"/>
    </source>
</evidence>
<dbReference type="EMBL" id="CP045901">
    <property type="protein sequence ID" value="QQP37761.1"/>
    <property type="molecule type" value="Genomic_DNA"/>
</dbReference>
<evidence type="ECO:0000313" key="6">
    <source>
        <dbReference type="EMBL" id="QQP37761.1"/>
    </source>
</evidence>
<dbReference type="GO" id="GO:0030154">
    <property type="term" value="P:cell differentiation"/>
    <property type="evidence" value="ECO:0007669"/>
    <property type="project" value="UniProtKB-ARBA"/>
</dbReference>
<sequence>MPIVKERRRFTDVMEEEFHSQRDSRLEAWGRDDFSVHKMSSSKMSEHFASGASESIVAIETVREVIDGTIPFIREKPRDISLNEGQPLVLTCLAVGDPKPNFQWLKNDFIFTDDSRLTMEKTEDGRCTLTLDPASILRCRIVQGHCEKPTWPIRDICESPDSPSVVAMTDTDILISWTTPTKLNNTPVLAYKVQMGHI</sequence>
<evidence type="ECO:0000259" key="5">
    <source>
        <dbReference type="PROSITE" id="PS50853"/>
    </source>
</evidence>
<dbReference type="Pfam" id="PF07679">
    <property type="entry name" value="I-set"/>
    <property type="match status" value="1"/>
</dbReference>